<dbReference type="GO" id="GO:0031490">
    <property type="term" value="F:chromatin DNA binding"/>
    <property type="evidence" value="ECO:0007669"/>
    <property type="project" value="TreeGrafter"/>
</dbReference>
<dbReference type="SUPFAM" id="SSF47113">
    <property type="entry name" value="Histone-fold"/>
    <property type="match status" value="1"/>
</dbReference>
<reference evidence="7 8" key="1">
    <citation type="submission" date="2021-12" db="EMBL/GenBank/DDBJ databases">
        <title>High titer production of polyol ester of fatty acids by Rhodotorula paludigena BS15 towards product separation-free biomass refinery.</title>
        <authorList>
            <person name="Mano J."/>
            <person name="Ono H."/>
            <person name="Tanaka T."/>
            <person name="Naito K."/>
            <person name="Sushida H."/>
            <person name="Ike M."/>
            <person name="Tokuyasu K."/>
            <person name="Kitaoka M."/>
        </authorList>
    </citation>
    <scope>NUCLEOTIDE SEQUENCE [LARGE SCALE GENOMIC DNA]</scope>
    <source>
        <strain evidence="7 8">BS15</strain>
    </source>
</reference>
<dbReference type="CDD" id="cd22928">
    <property type="entry name" value="HFD_POLE3_DPB4"/>
    <property type="match status" value="1"/>
</dbReference>
<dbReference type="AlphaFoldDB" id="A0AAV5GI52"/>
<dbReference type="GO" id="GO:0046982">
    <property type="term" value="F:protein heterodimerization activity"/>
    <property type="evidence" value="ECO:0007669"/>
    <property type="project" value="InterPro"/>
</dbReference>
<dbReference type="GO" id="GO:0006974">
    <property type="term" value="P:DNA damage response"/>
    <property type="evidence" value="ECO:0007669"/>
    <property type="project" value="TreeGrafter"/>
</dbReference>
<dbReference type="GO" id="GO:0031507">
    <property type="term" value="P:heterochromatin formation"/>
    <property type="evidence" value="ECO:0007669"/>
    <property type="project" value="TreeGrafter"/>
</dbReference>
<dbReference type="Proteomes" id="UP001342314">
    <property type="component" value="Unassembled WGS sequence"/>
</dbReference>
<evidence type="ECO:0000259" key="6">
    <source>
        <dbReference type="Pfam" id="PF00808"/>
    </source>
</evidence>
<dbReference type="GO" id="GO:0008623">
    <property type="term" value="C:CHRAC"/>
    <property type="evidence" value="ECO:0007669"/>
    <property type="project" value="TreeGrafter"/>
</dbReference>
<evidence type="ECO:0000256" key="5">
    <source>
        <dbReference type="SAM" id="MobiDB-lite"/>
    </source>
</evidence>
<dbReference type="InterPro" id="IPR003958">
    <property type="entry name" value="CBFA_NFYB_domain"/>
</dbReference>
<feature type="compositionally biased region" description="Low complexity" evidence="5">
    <location>
        <begin position="136"/>
        <end position="163"/>
    </location>
</feature>
<feature type="compositionally biased region" description="Acidic residues" evidence="5">
    <location>
        <begin position="244"/>
        <end position="253"/>
    </location>
</feature>
<gene>
    <name evidence="7" type="ORF">Rhopal_002149-T1</name>
</gene>
<name>A0AAV5GI52_9BASI</name>
<organism evidence="7 8">
    <name type="scientific">Rhodotorula paludigena</name>
    <dbReference type="NCBI Taxonomy" id="86838"/>
    <lineage>
        <taxon>Eukaryota</taxon>
        <taxon>Fungi</taxon>
        <taxon>Dikarya</taxon>
        <taxon>Basidiomycota</taxon>
        <taxon>Pucciniomycotina</taxon>
        <taxon>Microbotryomycetes</taxon>
        <taxon>Sporidiobolales</taxon>
        <taxon>Sporidiobolaceae</taxon>
        <taxon>Rhodotorula</taxon>
    </lineage>
</organism>
<feature type="compositionally biased region" description="Low complexity" evidence="5">
    <location>
        <begin position="186"/>
        <end position="198"/>
    </location>
</feature>
<dbReference type="InterPro" id="IPR009072">
    <property type="entry name" value="Histone-fold"/>
</dbReference>
<dbReference type="Pfam" id="PF00808">
    <property type="entry name" value="CBFD_NFYB_HMF"/>
    <property type="match status" value="1"/>
</dbReference>
<dbReference type="PANTHER" id="PTHR46172:SF1">
    <property type="entry name" value="DNA POLYMERASE EPSILON SUBUNIT 3"/>
    <property type="match status" value="1"/>
</dbReference>
<keyword evidence="8" id="KW-1185">Reference proteome</keyword>
<proteinExistence type="predicted"/>
<dbReference type="GO" id="GO:0008622">
    <property type="term" value="C:epsilon DNA polymerase complex"/>
    <property type="evidence" value="ECO:0007669"/>
    <property type="project" value="TreeGrafter"/>
</dbReference>
<evidence type="ECO:0000256" key="1">
    <source>
        <dbReference type="ARBA" id="ARBA00004123"/>
    </source>
</evidence>
<dbReference type="EMBL" id="BQKY01000004">
    <property type="protein sequence ID" value="GJN89175.1"/>
    <property type="molecule type" value="Genomic_DNA"/>
</dbReference>
<evidence type="ECO:0000256" key="2">
    <source>
        <dbReference type="ARBA" id="ARBA00023242"/>
    </source>
</evidence>
<comment type="subcellular location">
    <subcellularLocation>
        <location evidence="1">Nucleus</location>
    </subcellularLocation>
</comment>
<dbReference type="Gene3D" id="1.10.20.10">
    <property type="entry name" value="Histone, subunit A"/>
    <property type="match status" value="1"/>
</dbReference>
<dbReference type="InterPro" id="IPR051377">
    <property type="entry name" value="DNA_Pol-Epsilon_Subunit"/>
</dbReference>
<comment type="caution">
    <text evidence="7">The sequence shown here is derived from an EMBL/GenBank/DDBJ whole genome shotgun (WGS) entry which is preliminary data.</text>
</comment>
<evidence type="ECO:0000256" key="4">
    <source>
        <dbReference type="ARBA" id="ARBA00042096"/>
    </source>
</evidence>
<evidence type="ECO:0000313" key="8">
    <source>
        <dbReference type="Proteomes" id="UP001342314"/>
    </source>
</evidence>
<keyword evidence="2" id="KW-0539">Nucleus</keyword>
<feature type="compositionally biased region" description="Acidic residues" evidence="5">
    <location>
        <begin position="199"/>
        <end position="236"/>
    </location>
</feature>
<feature type="domain" description="Transcription factor CBF/NF-Y/archaeal histone" evidence="6">
    <location>
        <begin position="25"/>
        <end position="89"/>
    </location>
</feature>
<dbReference type="GO" id="GO:0006272">
    <property type="term" value="P:leading strand elongation"/>
    <property type="evidence" value="ECO:0007669"/>
    <property type="project" value="TreeGrafter"/>
</dbReference>
<sequence>MPRKKSVAAASDPAHDEDGGIEAFELQKAVVARLIKAALPEDVKLQKDVPLALVKGSTVFISYLAALAHDTATERNHKTIAASHVLDAVKALGWDDGGQLQKSLKKELAAAFRAANDAKKQGRAPPPVAPKPKAKPPTTSRPAPAAAAVPAAAAAADGEAGAQAEGGNGGDAMEGVTVLRDDGPNADAAAAAADADAGTAEDEAAEAEIELYADEDDGDEEMDDEVGSEGVDEDEPAGAAAQLDGDEDEYREG</sequence>
<evidence type="ECO:0000313" key="7">
    <source>
        <dbReference type="EMBL" id="GJN89175.1"/>
    </source>
</evidence>
<dbReference type="PANTHER" id="PTHR46172">
    <property type="entry name" value="DNA POLYMERASE EPSILON SUBUNIT 3"/>
    <property type="match status" value="1"/>
</dbReference>
<protein>
    <recommendedName>
        <fullName evidence="3">DNA polymerase epsilon subunit D</fullName>
    </recommendedName>
    <alternativeName>
        <fullName evidence="4">DNA polymerase II subunit D</fullName>
    </alternativeName>
</protein>
<evidence type="ECO:0000256" key="3">
    <source>
        <dbReference type="ARBA" id="ARBA00039775"/>
    </source>
</evidence>
<feature type="region of interest" description="Disordered" evidence="5">
    <location>
        <begin position="114"/>
        <end position="253"/>
    </location>
</feature>
<accession>A0AAV5GI52</accession>